<protein>
    <submittedName>
        <fullName evidence="3">YeeE/YedE family (DUF395)</fullName>
    </submittedName>
</protein>
<dbReference type="STRING" id="1666912.Ga0058931_2559"/>
<proteinExistence type="predicted"/>
<gene>
    <name evidence="2" type="ORF">Ga0058931_2559</name>
    <name evidence="3" type="ORF">HLUCCA05_00675</name>
</gene>
<dbReference type="AlphaFoldDB" id="A0A0N8K7G3"/>
<dbReference type="PATRIC" id="fig|1666912.4.peg.1279"/>
<feature type="transmembrane region" description="Helical" evidence="1">
    <location>
        <begin position="72"/>
        <end position="90"/>
    </location>
</feature>
<accession>A0A0N8K7G3</accession>
<sequence>MDILLALVIGVGFGAVLDRIGATNPSVLGNMLALRALGLMKTILLGIGVAAILIFGGQMLGLVDVAHMSVKGAYWGVLIGGMLLGFGWALSGFCPGTGVCAAASGRRDAMVYIAGGLVGAAAYTVVYSAIKDTGLLDAIWGGKLVIGQIPGQDYPALLPVSGDIAGIVMGLVFVVIAFVLPERPRGGLAVPVAAE</sequence>
<dbReference type="EMBL" id="FBYC01000004">
    <property type="protein sequence ID" value="CUX82741.1"/>
    <property type="molecule type" value="Genomic_DNA"/>
</dbReference>
<dbReference type="Proteomes" id="UP000050413">
    <property type="component" value="Unassembled WGS sequence"/>
</dbReference>
<reference evidence="3 4" key="1">
    <citation type="submission" date="2015-09" db="EMBL/GenBank/DDBJ databases">
        <title>Identification and resolution of microdiversity through metagenomic sequencing of parallel consortia.</title>
        <authorList>
            <person name="Nelson W.C."/>
            <person name="Romine M.F."/>
            <person name="Lindemann S.R."/>
        </authorList>
    </citation>
    <scope>NUCLEOTIDE SEQUENCE [LARGE SCALE GENOMIC DNA]</scope>
    <source>
        <strain evidence="3">HL-91</strain>
    </source>
</reference>
<feature type="transmembrane region" description="Helical" evidence="1">
    <location>
        <begin position="156"/>
        <end position="180"/>
    </location>
</feature>
<keyword evidence="1" id="KW-1133">Transmembrane helix</keyword>
<dbReference type="Proteomes" id="UP000182045">
    <property type="component" value="Unassembled WGS sequence"/>
</dbReference>
<organism evidence="3 4">
    <name type="scientific">Roseibaca calidilacus</name>
    <dbReference type="NCBI Taxonomy" id="1666912"/>
    <lineage>
        <taxon>Bacteria</taxon>
        <taxon>Pseudomonadati</taxon>
        <taxon>Pseudomonadota</taxon>
        <taxon>Alphaproteobacteria</taxon>
        <taxon>Rhodobacterales</taxon>
        <taxon>Paracoccaceae</taxon>
        <taxon>Roseinatronobacter</taxon>
    </lineage>
</organism>
<evidence type="ECO:0000313" key="4">
    <source>
        <dbReference type="Proteomes" id="UP000050413"/>
    </source>
</evidence>
<feature type="transmembrane region" description="Helical" evidence="1">
    <location>
        <begin position="43"/>
        <end position="65"/>
    </location>
</feature>
<dbReference type="EMBL" id="LJSG01000013">
    <property type="protein sequence ID" value="KPP91657.1"/>
    <property type="molecule type" value="Genomic_DNA"/>
</dbReference>
<evidence type="ECO:0000313" key="3">
    <source>
        <dbReference type="EMBL" id="KPP91657.1"/>
    </source>
</evidence>
<dbReference type="InterPro" id="IPR007272">
    <property type="entry name" value="Sulf_transp_TsuA/YedE"/>
</dbReference>
<keyword evidence="1" id="KW-0812">Transmembrane</keyword>
<dbReference type="RefSeq" id="WP_072246657.1">
    <property type="nucleotide sequence ID" value="NZ_FBYC01000004.1"/>
</dbReference>
<name>A0A0N8K7G3_9RHOB</name>
<evidence type="ECO:0000313" key="2">
    <source>
        <dbReference type="EMBL" id="CUX82741.1"/>
    </source>
</evidence>
<dbReference type="Pfam" id="PF04143">
    <property type="entry name" value="Sulf_transp"/>
    <property type="match status" value="1"/>
</dbReference>
<keyword evidence="1" id="KW-0472">Membrane</keyword>
<dbReference type="OrthoDB" id="8444739at2"/>
<feature type="transmembrane region" description="Helical" evidence="1">
    <location>
        <begin position="110"/>
        <end position="130"/>
    </location>
</feature>
<reference evidence="2 5" key="2">
    <citation type="submission" date="2016-01" db="EMBL/GenBank/DDBJ databases">
        <authorList>
            <person name="Varghese N."/>
        </authorList>
    </citation>
    <scope>NUCLEOTIDE SEQUENCE [LARGE SCALE GENOMIC DNA]</scope>
    <source>
        <strain evidence="2 5">HL-91</strain>
    </source>
</reference>
<evidence type="ECO:0000256" key="1">
    <source>
        <dbReference type="SAM" id="Phobius"/>
    </source>
</evidence>
<keyword evidence="5" id="KW-1185">Reference proteome</keyword>
<comment type="caution">
    <text evidence="3">The sequence shown here is derived from an EMBL/GenBank/DDBJ whole genome shotgun (WGS) entry which is preliminary data.</text>
</comment>
<evidence type="ECO:0000313" key="5">
    <source>
        <dbReference type="Proteomes" id="UP000182045"/>
    </source>
</evidence>